<dbReference type="Gene3D" id="2.30.40.10">
    <property type="entry name" value="Urease, subunit C, domain 1"/>
    <property type="match status" value="1"/>
</dbReference>
<proteinExistence type="inferred from homology"/>
<dbReference type="Gene3D" id="3.20.20.140">
    <property type="entry name" value="Metal-dependent hydrolases"/>
    <property type="match status" value="1"/>
</dbReference>
<dbReference type="InterPro" id="IPR006680">
    <property type="entry name" value="Amidohydro-rel"/>
</dbReference>
<comment type="caution">
    <text evidence="4">The sequence shown here is derived from an EMBL/GenBank/DDBJ whole genome shotgun (WGS) entry which is preliminary data.</text>
</comment>
<evidence type="ECO:0000313" key="5">
    <source>
        <dbReference type="Proteomes" id="UP000281128"/>
    </source>
</evidence>
<name>A0A3A8B401_9RHOB</name>
<keyword evidence="5" id="KW-1185">Reference proteome</keyword>
<dbReference type="InterPro" id="IPR011059">
    <property type="entry name" value="Metal-dep_hydrolase_composite"/>
</dbReference>
<feature type="domain" description="Amidohydrolase-related" evidence="3">
    <location>
        <begin position="77"/>
        <end position="445"/>
    </location>
</feature>
<keyword evidence="2 4" id="KW-0378">Hydrolase</keyword>
<organism evidence="4 5">
    <name type="scientific">Roseovarius spongiae</name>
    <dbReference type="NCBI Taxonomy" id="2320272"/>
    <lineage>
        <taxon>Bacteria</taxon>
        <taxon>Pseudomonadati</taxon>
        <taxon>Pseudomonadota</taxon>
        <taxon>Alphaproteobacteria</taxon>
        <taxon>Rhodobacterales</taxon>
        <taxon>Roseobacteraceae</taxon>
        <taxon>Roseovarius</taxon>
    </lineage>
</organism>
<dbReference type="RefSeq" id="WP_121168836.1">
    <property type="nucleotide sequence ID" value="NZ_RAPE01000006.1"/>
</dbReference>
<reference evidence="4 5" key="1">
    <citation type="submission" date="2018-09" db="EMBL/GenBank/DDBJ databases">
        <title>Roseovarius spongiae sp. nov., isolated from a marine sponge.</title>
        <authorList>
            <person name="Zhuang L."/>
            <person name="Luo L."/>
        </authorList>
    </citation>
    <scope>NUCLEOTIDE SEQUENCE [LARGE SCALE GENOMIC DNA]</scope>
    <source>
        <strain evidence="4 5">HN-E21</strain>
    </source>
</reference>
<comment type="similarity">
    <text evidence="1">Belongs to the metallo-dependent hydrolases superfamily. ATZ/TRZ family.</text>
</comment>
<dbReference type="PANTHER" id="PTHR43794:SF11">
    <property type="entry name" value="AMIDOHYDROLASE-RELATED DOMAIN-CONTAINING PROTEIN"/>
    <property type="match status" value="1"/>
</dbReference>
<accession>A0A3A8B401</accession>
<sequence length="497" mass="54522">MKRAASYFPPERGMIVTKEIVCFRNADWIVGWDDDRGTHCYYRDSDLAFSGESIVFAGPGRYEGDCDREISAVGQCLMPGLVNLHTHTASMPAFRGVREEMGNPNFYFSGVYEGWGLFMPPAETRGTTTRAAICEMLLSGVTTCVDMSYPYPGWIDAVAQSGIRAFVSPLFDSAKIAAANDHALEYRWAEDGGAADFAAAVELLEMVDGHASGRLSAMMSPMTVDACTPELLHQAHDIATERNWPYHLHAGMSVIEFHEMVKRTGQTSIQWAHDQGLLGPGTIIGHGAVLDHHSWVHWHTKDDIDILAESGASVSHCPVVLSRYGVTLESFGRYRRAGINLGIGTDCHPHNMLEEIREAAILCRVAEQHMFSALTADVFDAATVGGAKALLRDDIGRLSKGAKADIVVVDVTHQMMLPLYDPLRSLIFSACDRAVKDVFVGGQQVVGDGQVLTMNHQQIAEGVSEIQAAVVRDMPNRDRKNRTAEEIAPRTYSSYES</sequence>
<dbReference type="EMBL" id="RAPE01000006">
    <property type="protein sequence ID" value="RKF12684.1"/>
    <property type="molecule type" value="Genomic_DNA"/>
</dbReference>
<dbReference type="GO" id="GO:0016810">
    <property type="term" value="F:hydrolase activity, acting on carbon-nitrogen (but not peptide) bonds"/>
    <property type="evidence" value="ECO:0007669"/>
    <property type="project" value="InterPro"/>
</dbReference>
<evidence type="ECO:0000313" key="4">
    <source>
        <dbReference type="EMBL" id="RKF12684.1"/>
    </source>
</evidence>
<dbReference type="AlphaFoldDB" id="A0A3A8B401"/>
<dbReference type="InterPro" id="IPR050287">
    <property type="entry name" value="MTA/SAH_deaminase"/>
</dbReference>
<evidence type="ECO:0000256" key="1">
    <source>
        <dbReference type="ARBA" id="ARBA00006745"/>
    </source>
</evidence>
<evidence type="ECO:0000256" key="2">
    <source>
        <dbReference type="ARBA" id="ARBA00022801"/>
    </source>
</evidence>
<dbReference type="PANTHER" id="PTHR43794">
    <property type="entry name" value="AMINOHYDROLASE SSNA-RELATED"/>
    <property type="match status" value="1"/>
</dbReference>
<dbReference type="Proteomes" id="UP000281128">
    <property type="component" value="Unassembled WGS sequence"/>
</dbReference>
<dbReference type="Pfam" id="PF01979">
    <property type="entry name" value="Amidohydro_1"/>
    <property type="match status" value="1"/>
</dbReference>
<evidence type="ECO:0000259" key="3">
    <source>
        <dbReference type="Pfam" id="PF01979"/>
    </source>
</evidence>
<dbReference type="InterPro" id="IPR032466">
    <property type="entry name" value="Metal_Hydrolase"/>
</dbReference>
<gene>
    <name evidence="4" type="ORF">D6850_17145</name>
</gene>
<protein>
    <submittedName>
        <fullName evidence="4">N-ethylammeline chlorohydrolase</fullName>
    </submittedName>
</protein>
<dbReference type="OrthoDB" id="9796020at2"/>
<dbReference type="SUPFAM" id="SSF51338">
    <property type="entry name" value="Composite domain of metallo-dependent hydrolases"/>
    <property type="match status" value="2"/>
</dbReference>
<dbReference type="SUPFAM" id="SSF51556">
    <property type="entry name" value="Metallo-dependent hydrolases"/>
    <property type="match status" value="1"/>
</dbReference>